<dbReference type="Proteomes" id="UP000249590">
    <property type="component" value="Unassembled WGS sequence"/>
</dbReference>
<dbReference type="SUPFAM" id="SSF53335">
    <property type="entry name" value="S-adenosyl-L-methionine-dependent methyltransferases"/>
    <property type="match status" value="1"/>
</dbReference>
<dbReference type="InterPro" id="IPR000780">
    <property type="entry name" value="CheR_MeTrfase"/>
</dbReference>
<sequence length="1300" mass="142393">MRGRGRAGVLAHMSDVSSNSGRGDAGHTPICALGASAGGLAPLRTFFEKVEPDLGLAFIVVVHLAPDHPSALAELLAAVTTMPVETVRTGAVLEPNHVYVMPPDHELVIEADHVRATSFTEPRGRRNPIDRLFESLASQRGDGVVVVLSGEGSDGAAGSRAVKEAGGLVLAQDPIEAEHNAMPRAAIDTGDADVTGPVADLAVRVGEFARNRSVVAGLHADRDEDTLRAIIGTLRRRVGHDFAHYKTATLLRRIGRRMQVTHRPSLADYAEHLRGSEEEAQALFADLLISVTAFFRDPKAFEALQREAIGPIFDRLEKQDTPEIRAWSVGCATGEEAYTIAMLLIEEADRRKSTVPIQIFATDIDEPALTKAREGIYGRAIEADVSDARLKRFFIQEGETWRVRQELRDAVLFARHSVLKDPPFMHLDLVACRNLLIYLDREMQRQVCGVLRYALDPGGFLMLGTAETADAAPEMFRVLDRDARLYVAEAVPGRTMPLPSESAPGLFSVVPKRRATGSDRGAGMLHLDALEQAGPPSALVAQDQRVLHLSPNAGRYLMPSGGPMPLDLPALARPELRLDLKVALHRALEEGQPTLTLPIRVAFNGSRRRTVLNVTPDLSADPAAPRALVLFLDGGPVPDEVDPADTPPQPDETRRLHEELRAAQERLAASRGEHEVAMQELRAANEELQSVNEEYRSTSEELETSKEELQSMNEELQTLNAELKSKLEGVSLAHNDLRNLVAATDFGTLFLDTDLKIRMFTPAVTQVFSLAATDIGRPITDFAHTLEGGGINGDARTVLRDLAPVERDARTTDGRWLTIRLRPYRTLEERIEGVVVTFIDTSTTRKAAERQRESEERFVALVRATRDAVYRMGPDWGEMRMLDGSGFLEDTPEPITDWLERYIPEDGRPALLAAVHDAIARKGLFELEHQVIRANGAVGWIHSRAAPLLAPGGAIREWFGVASDVTERRMAEERLRETRDMLALATAASKLGWVTWDPSTREAQWDARGREIMGLGPEDTQPEDWLAHLHPEDRAMVEAYVSERIADGRPFDMEFRVIHPDGAVRHVHGSGAFVVEAQGGPIRGTGLIRDVTARWQADETQQLLLEELNHRVKNMLTVILSIAAQTREDAPSLEAFSEAFEERVQALAQAYDALTSNGWKGANIEDLVKSAVALFSGAERDRVSLTGPTVALGPSAATSLSLALHELCTNALKYGALSNGTGRVEIAWKVEDTPSGRRFVFDWRERGTSAVETPVRRGFGSALLENGLPGELGGSAHLSFDPDGLSYRLVSPLSGQLRDG</sequence>
<keyword evidence="10" id="KW-0547">Nucleotide-binding</keyword>
<evidence type="ECO:0000256" key="8">
    <source>
        <dbReference type="ARBA" id="ARBA00022643"/>
    </source>
</evidence>
<keyword evidence="12" id="KW-0067">ATP-binding</keyword>
<dbReference type="Pfam" id="PF01739">
    <property type="entry name" value="CheR"/>
    <property type="match status" value="1"/>
</dbReference>
<accession>A0A8B2NW06</accession>
<dbReference type="Gene3D" id="2.10.70.100">
    <property type="match status" value="1"/>
</dbReference>
<dbReference type="InterPro" id="IPR013655">
    <property type="entry name" value="PAS_fold_3"/>
</dbReference>
<evidence type="ECO:0000256" key="14">
    <source>
        <dbReference type="ARBA" id="ARBA00023170"/>
    </source>
</evidence>
<organism evidence="20 21">
    <name type="scientific">Acuticoccus sediminis</name>
    <dbReference type="NCBI Taxonomy" id="2184697"/>
    <lineage>
        <taxon>Bacteria</taxon>
        <taxon>Pseudomonadati</taxon>
        <taxon>Pseudomonadota</taxon>
        <taxon>Alphaproteobacteria</taxon>
        <taxon>Hyphomicrobiales</taxon>
        <taxon>Amorphaceae</taxon>
        <taxon>Acuticoccus</taxon>
    </lineage>
</organism>
<evidence type="ECO:0000259" key="17">
    <source>
        <dbReference type="PROSITE" id="PS50113"/>
    </source>
</evidence>
<dbReference type="GO" id="GO:0009881">
    <property type="term" value="F:photoreceptor activity"/>
    <property type="evidence" value="ECO:0007669"/>
    <property type="project" value="UniProtKB-KW"/>
</dbReference>
<dbReference type="GO" id="GO:0005524">
    <property type="term" value="F:ATP binding"/>
    <property type="evidence" value="ECO:0007669"/>
    <property type="project" value="UniProtKB-KW"/>
</dbReference>
<comment type="caution">
    <text evidence="20">The sequence shown here is derived from an EMBL/GenBank/DDBJ whole genome shotgun (WGS) entry which is preliminary data.</text>
</comment>
<dbReference type="GO" id="GO:0032259">
    <property type="term" value="P:methylation"/>
    <property type="evidence" value="ECO:0007669"/>
    <property type="project" value="UniProtKB-KW"/>
</dbReference>
<keyword evidence="21" id="KW-1185">Reference proteome</keyword>
<dbReference type="GO" id="GO:0006935">
    <property type="term" value="P:chemotaxis"/>
    <property type="evidence" value="ECO:0007669"/>
    <property type="project" value="UniProtKB-UniRule"/>
</dbReference>
<keyword evidence="7" id="KW-0285">Flavoprotein</keyword>
<dbReference type="SMART" id="SM00138">
    <property type="entry name" value="MeTrc"/>
    <property type="match status" value="1"/>
</dbReference>
<keyword evidence="20" id="KW-0489">Methyltransferase</keyword>
<feature type="coiled-coil region" evidence="16">
    <location>
        <begin position="653"/>
        <end position="733"/>
    </location>
</feature>
<keyword evidence="16" id="KW-0175">Coiled coil</keyword>
<dbReference type="SUPFAM" id="SSF47757">
    <property type="entry name" value="Chemotaxis receptor methyltransferase CheR, N-terminal domain"/>
    <property type="match status" value="1"/>
</dbReference>
<evidence type="ECO:0000259" key="19">
    <source>
        <dbReference type="PROSITE" id="PS50123"/>
    </source>
</evidence>
<evidence type="ECO:0000256" key="16">
    <source>
        <dbReference type="SAM" id="Coils"/>
    </source>
</evidence>
<dbReference type="InterPro" id="IPR050903">
    <property type="entry name" value="Bact_Chemotaxis_MeTrfase"/>
</dbReference>
<evidence type="ECO:0000256" key="3">
    <source>
        <dbReference type="ARBA" id="ARBA00021740"/>
    </source>
</evidence>
<evidence type="ECO:0000256" key="5">
    <source>
        <dbReference type="ARBA" id="ARBA00022553"/>
    </source>
</evidence>
<keyword evidence="13" id="KW-0157">Chromophore</keyword>
<keyword evidence="15" id="KW-0378">Hydrolase</keyword>
<comment type="catalytic activity">
    <reaction evidence="1">
        <text>ATP + protein L-histidine = ADP + protein N-phospho-L-histidine.</text>
        <dbReference type="EC" id="2.7.13.3"/>
    </reaction>
</comment>
<keyword evidence="9 20" id="KW-0808">Transferase</keyword>
<keyword evidence="5" id="KW-0597">Phosphoprotein</keyword>
<feature type="active site" evidence="15">
    <location>
        <position position="63"/>
    </location>
</feature>
<dbReference type="InterPro" id="IPR035909">
    <property type="entry name" value="CheB_C"/>
</dbReference>
<reference evidence="20 21" key="1">
    <citation type="submission" date="2018-05" db="EMBL/GenBank/DDBJ databases">
        <title>Acuticoccus sediminis sp. nov., isolated from deep-sea sediment of Indian Ocean.</title>
        <authorList>
            <person name="Liu X."/>
            <person name="Lai Q."/>
            <person name="Du Y."/>
            <person name="Sun F."/>
            <person name="Zhang X."/>
            <person name="Wang S."/>
            <person name="Shao Z."/>
        </authorList>
    </citation>
    <scope>NUCLEOTIDE SEQUENCE [LARGE SCALE GENOMIC DNA]</scope>
    <source>
        <strain evidence="20 21">PTG4-2</strain>
    </source>
</reference>
<dbReference type="InterPro" id="IPR035965">
    <property type="entry name" value="PAS-like_dom_sf"/>
</dbReference>
<keyword evidence="8" id="KW-0288">FMN</keyword>
<evidence type="ECO:0000256" key="15">
    <source>
        <dbReference type="PROSITE-ProRule" id="PRU00050"/>
    </source>
</evidence>
<evidence type="ECO:0000256" key="12">
    <source>
        <dbReference type="ARBA" id="ARBA00022840"/>
    </source>
</evidence>
<dbReference type="GO" id="GO:0008757">
    <property type="term" value="F:S-adenosylmethionine-dependent methyltransferase activity"/>
    <property type="evidence" value="ECO:0007669"/>
    <property type="project" value="InterPro"/>
</dbReference>
<feature type="active site" evidence="15">
    <location>
        <position position="36"/>
    </location>
</feature>
<dbReference type="GO" id="GO:0008984">
    <property type="term" value="F:protein-glutamate methylesterase activity"/>
    <property type="evidence" value="ECO:0007669"/>
    <property type="project" value="InterPro"/>
</dbReference>
<name>A0A8B2NW06_9HYPH</name>
<dbReference type="Pfam" id="PF08447">
    <property type="entry name" value="PAS_3"/>
    <property type="match status" value="2"/>
</dbReference>
<dbReference type="GO" id="GO:0004673">
    <property type="term" value="F:protein histidine kinase activity"/>
    <property type="evidence" value="ECO:0007669"/>
    <property type="project" value="UniProtKB-EC"/>
</dbReference>
<feature type="domain" description="CheB-type methylesterase" evidence="18">
    <location>
        <begin position="30"/>
        <end position="202"/>
    </location>
</feature>
<keyword evidence="11" id="KW-0418">Kinase</keyword>
<dbReference type="InterPro" id="IPR022641">
    <property type="entry name" value="CheR_N"/>
</dbReference>
<dbReference type="PANTHER" id="PTHR24422">
    <property type="entry name" value="CHEMOTAXIS PROTEIN METHYLTRANSFERASE"/>
    <property type="match status" value="1"/>
</dbReference>
<proteinExistence type="predicted"/>
<dbReference type="PANTHER" id="PTHR24422:SF27">
    <property type="entry name" value="PROTEIN-GLUTAMATE O-METHYLTRANSFERASE"/>
    <property type="match status" value="1"/>
</dbReference>
<dbReference type="InterPro" id="IPR029063">
    <property type="entry name" value="SAM-dependent_MTases_sf"/>
</dbReference>
<feature type="active site" evidence="15">
    <location>
        <position position="154"/>
    </location>
</feature>
<feature type="domain" description="CheR-type methyltransferase" evidence="19">
    <location>
        <begin position="234"/>
        <end position="489"/>
    </location>
</feature>
<feature type="domain" description="PAC" evidence="17">
    <location>
        <begin position="1051"/>
        <end position="1103"/>
    </location>
</feature>
<evidence type="ECO:0000313" key="21">
    <source>
        <dbReference type="Proteomes" id="UP000249590"/>
    </source>
</evidence>
<dbReference type="Pfam" id="PF07536">
    <property type="entry name" value="HWE_HK"/>
    <property type="match status" value="1"/>
</dbReference>
<dbReference type="InterPro" id="IPR001610">
    <property type="entry name" value="PAC"/>
</dbReference>
<dbReference type="PROSITE" id="PS50123">
    <property type="entry name" value="CHER"/>
    <property type="match status" value="1"/>
</dbReference>
<dbReference type="Gene3D" id="3.40.50.150">
    <property type="entry name" value="Vaccinia Virus protein VP39"/>
    <property type="match status" value="1"/>
</dbReference>
<dbReference type="SMART" id="SM00911">
    <property type="entry name" value="HWE_HK"/>
    <property type="match status" value="1"/>
</dbReference>
<dbReference type="Gene3D" id="3.40.50.180">
    <property type="entry name" value="Methylesterase CheB, C-terminal domain"/>
    <property type="match status" value="1"/>
</dbReference>
<dbReference type="CDD" id="cd00130">
    <property type="entry name" value="PAS"/>
    <property type="match status" value="1"/>
</dbReference>
<dbReference type="InterPro" id="IPR000673">
    <property type="entry name" value="Sig_transdc_resp-reg_Me-estase"/>
</dbReference>
<evidence type="ECO:0000256" key="6">
    <source>
        <dbReference type="ARBA" id="ARBA00022606"/>
    </source>
</evidence>
<evidence type="ECO:0000259" key="18">
    <source>
        <dbReference type="PROSITE" id="PS50122"/>
    </source>
</evidence>
<dbReference type="Pfam" id="PF13596">
    <property type="entry name" value="PAS_10"/>
    <property type="match status" value="1"/>
</dbReference>
<feature type="domain" description="PAC" evidence="17">
    <location>
        <begin position="925"/>
        <end position="977"/>
    </location>
</feature>
<dbReference type="GO" id="GO:0000156">
    <property type="term" value="F:phosphorelay response regulator activity"/>
    <property type="evidence" value="ECO:0007669"/>
    <property type="project" value="InterPro"/>
</dbReference>
<dbReference type="PRINTS" id="PR00996">
    <property type="entry name" value="CHERMTFRASE"/>
</dbReference>
<keyword evidence="6" id="KW-0716">Sensory transduction</keyword>
<dbReference type="PROSITE" id="PS50122">
    <property type="entry name" value="CHEB"/>
    <property type="match status" value="1"/>
</dbReference>
<dbReference type="NCBIfam" id="TIGR00229">
    <property type="entry name" value="sensory_box"/>
    <property type="match status" value="1"/>
</dbReference>
<keyword evidence="4" id="KW-0600">Photoreceptor protein</keyword>
<dbReference type="InterPro" id="IPR000700">
    <property type="entry name" value="PAS-assoc_C"/>
</dbReference>
<evidence type="ECO:0000256" key="4">
    <source>
        <dbReference type="ARBA" id="ARBA00022543"/>
    </source>
</evidence>
<dbReference type="Pfam" id="PF01339">
    <property type="entry name" value="CheB_methylest"/>
    <property type="match status" value="1"/>
</dbReference>
<dbReference type="InterPro" id="IPR022642">
    <property type="entry name" value="CheR_C"/>
</dbReference>
<dbReference type="Gene3D" id="3.30.565.10">
    <property type="entry name" value="Histidine kinase-like ATPase, C-terminal domain"/>
    <property type="match status" value="1"/>
</dbReference>
<evidence type="ECO:0000256" key="13">
    <source>
        <dbReference type="ARBA" id="ARBA00022991"/>
    </source>
</evidence>
<dbReference type="InterPro" id="IPR000014">
    <property type="entry name" value="PAS"/>
</dbReference>
<evidence type="ECO:0000256" key="2">
    <source>
        <dbReference type="ARBA" id="ARBA00012438"/>
    </source>
</evidence>
<gene>
    <name evidence="20" type="ORF">DLJ53_03415</name>
</gene>
<dbReference type="SUPFAM" id="SSF55785">
    <property type="entry name" value="PYP-like sensor domain (PAS domain)"/>
    <property type="match status" value="3"/>
</dbReference>
<evidence type="ECO:0000256" key="7">
    <source>
        <dbReference type="ARBA" id="ARBA00022630"/>
    </source>
</evidence>
<dbReference type="EC" id="2.7.13.3" evidence="2"/>
<dbReference type="CDD" id="cd16434">
    <property type="entry name" value="CheB-CheR_fusion"/>
    <property type="match status" value="1"/>
</dbReference>
<dbReference type="SMART" id="SM00086">
    <property type="entry name" value="PAC"/>
    <property type="match status" value="3"/>
</dbReference>
<dbReference type="GO" id="GO:0005737">
    <property type="term" value="C:cytoplasm"/>
    <property type="evidence" value="ECO:0007669"/>
    <property type="project" value="InterPro"/>
</dbReference>
<dbReference type="Pfam" id="PF03705">
    <property type="entry name" value="CheR_N"/>
    <property type="match status" value="1"/>
</dbReference>
<dbReference type="EMBL" id="QHHQ01000001">
    <property type="protein sequence ID" value="RAI03553.1"/>
    <property type="molecule type" value="Genomic_DNA"/>
</dbReference>
<dbReference type="Gene3D" id="3.30.450.20">
    <property type="entry name" value="PAS domain"/>
    <property type="match status" value="3"/>
</dbReference>
<evidence type="ECO:0000256" key="9">
    <source>
        <dbReference type="ARBA" id="ARBA00022679"/>
    </source>
</evidence>
<dbReference type="InterPro" id="IPR036890">
    <property type="entry name" value="HATPase_C_sf"/>
</dbReference>
<evidence type="ECO:0000256" key="11">
    <source>
        <dbReference type="ARBA" id="ARBA00022777"/>
    </source>
</evidence>
<protein>
    <recommendedName>
        <fullName evidence="3">Blue-light-activated histidine kinase</fullName>
        <ecNumber evidence="2">2.7.13.3</ecNumber>
    </recommendedName>
</protein>
<keyword evidence="14" id="KW-0675">Receptor</keyword>
<keyword evidence="15" id="KW-0145">Chemotaxis</keyword>
<evidence type="ECO:0000256" key="1">
    <source>
        <dbReference type="ARBA" id="ARBA00000085"/>
    </source>
</evidence>
<dbReference type="SMART" id="SM00091">
    <property type="entry name" value="PAS"/>
    <property type="match status" value="3"/>
</dbReference>
<evidence type="ECO:0000256" key="10">
    <source>
        <dbReference type="ARBA" id="ARBA00022741"/>
    </source>
</evidence>
<dbReference type="InterPro" id="IPR011102">
    <property type="entry name" value="Sig_transdc_His_kinase_HWE"/>
</dbReference>
<evidence type="ECO:0000313" key="20">
    <source>
        <dbReference type="EMBL" id="RAI03553.1"/>
    </source>
</evidence>
<dbReference type="PROSITE" id="PS50113">
    <property type="entry name" value="PAC"/>
    <property type="match status" value="2"/>
</dbReference>
<dbReference type="SUPFAM" id="SSF52738">
    <property type="entry name" value="Methylesterase CheB, C-terminal domain"/>
    <property type="match status" value="1"/>
</dbReference>